<evidence type="ECO:0000256" key="5">
    <source>
        <dbReference type="ARBA" id="ARBA00022705"/>
    </source>
</evidence>
<keyword evidence="2" id="KW-0639">Primosome</keyword>
<dbReference type="GO" id="GO:0005737">
    <property type="term" value="C:cytoplasm"/>
    <property type="evidence" value="ECO:0007669"/>
    <property type="project" value="TreeGrafter"/>
</dbReference>
<keyword evidence="3" id="KW-0808">Transferase</keyword>
<keyword evidence="4" id="KW-0548">Nucleotidyltransferase</keyword>
<dbReference type="InterPro" id="IPR036977">
    <property type="entry name" value="DNA_primase_Znf_CHC2"/>
</dbReference>
<dbReference type="PANTHER" id="PTHR30313:SF2">
    <property type="entry name" value="DNA PRIMASE"/>
    <property type="match status" value="1"/>
</dbReference>
<evidence type="ECO:0000256" key="7">
    <source>
        <dbReference type="SAM" id="Coils"/>
    </source>
</evidence>
<dbReference type="GO" id="GO:0000428">
    <property type="term" value="C:DNA-directed RNA polymerase complex"/>
    <property type="evidence" value="ECO:0007669"/>
    <property type="project" value="UniProtKB-KW"/>
</dbReference>
<evidence type="ECO:0000259" key="8">
    <source>
        <dbReference type="PROSITE" id="PS50880"/>
    </source>
</evidence>
<evidence type="ECO:0000256" key="3">
    <source>
        <dbReference type="ARBA" id="ARBA00022679"/>
    </source>
</evidence>
<dbReference type="Pfam" id="PF08275">
    <property type="entry name" value="DNAG_N"/>
    <property type="match status" value="1"/>
</dbReference>
<dbReference type="CDD" id="cd03364">
    <property type="entry name" value="TOPRIM_DnaG_primases"/>
    <property type="match status" value="1"/>
</dbReference>
<evidence type="ECO:0000313" key="9">
    <source>
        <dbReference type="EMBL" id="HHF57903.1"/>
    </source>
</evidence>
<organism evidence="9">
    <name type="scientific">candidate division WOR-3 bacterium</name>
    <dbReference type="NCBI Taxonomy" id="2052148"/>
    <lineage>
        <taxon>Bacteria</taxon>
        <taxon>Bacteria division WOR-3</taxon>
    </lineage>
</organism>
<dbReference type="GO" id="GO:1990077">
    <property type="term" value="C:primosome complex"/>
    <property type="evidence" value="ECO:0007669"/>
    <property type="project" value="UniProtKB-KW"/>
</dbReference>
<reference evidence="9" key="1">
    <citation type="journal article" date="2020" name="mSystems">
        <title>Genome- and Community-Level Interaction Insights into Carbon Utilization and Element Cycling Functions of Hydrothermarchaeota in Hydrothermal Sediment.</title>
        <authorList>
            <person name="Zhou Z."/>
            <person name="Liu Y."/>
            <person name="Xu W."/>
            <person name="Pan J."/>
            <person name="Luo Z.H."/>
            <person name="Li M."/>
        </authorList>
    </citation>
    <scope>NUCLEOTIDE SEQUENCE [LARGE SCALE GENOMIC DNA]</scope>
    <source>
        <strain evidence="9">HyVt-94</strain>
    </source>
</reference>
<dbReference type="GO" id="GO:0006269">
    <property type="term" value="P:DNA replication, synthesis of primer"/>
    <property type="evidence" value="ECO:0007669"/>
    <property type="project" value="UniProtKB-KW"/>
</dbReference>
<proteinExistence type="predicted"/>
<accession>A0A7C5E265</accession>
<dbReference type="PANTHER" id="PTHR30313">
    <property type="entry name" value="DNA PRIMASE"/>
    <property type="match status" value="1"/>
</dbReference>
<dbReference type="InterPro" id="IPR050219">
    <property type="entry name" value="DnaG_primase"/>
</dbReference>
<gene>
    <name evidence="9" type="primary">dnaG</name>
    <name evidence="9" type="ORF">ENL41_00585</name>
</gene>
<dbReference type="InterPro" id="IPR037068">
    <property type="entry name" value="DNA_primase_core_N_sf"/>
</dbReference>
<dbReference type="NCBIfam" id="TIGR01391">
    <property type="entry name" value="dnaG"/>
    <property type="match status" value="1"/>
</dbReference>
<evidence type="ECO:0000256" key="1">
    <source>
        <dbReference type="ARBA" id="ARBA00022478"/>
    </source>
</evidence>
<dbReference type="Pfam" id="PF13155">
    <property type="entry name" value="Toprim_2"/>
    <property type="match status" value="1"/>
</dbReference>
<dbReference type="InterPro" id="IPR013264">
    <property type="entry name" value="DNAG_N"/>
</dbReference>
<dbReference type="SMART" id="SM00493">
    <property type="entry name" value="TOPRIM"/>
    <property type="match status" value="1"/>
</dbReference>
<dbReference type="AlphaFoldDB" id="A0A7C5E265"/>
<dbReference type="SUPFAM" id="SSF57783">
    <property type="entry name" value="Zinc beta-ribbon"/>
    <property type="match status" value="1"/>
</dbReference>
<keyword evidence="5" id="KW-0235">DNA replication</keyword>
<dbReference type="GO" id="GO:0016779">
    <property type="term" value="F:nucleotidyltransferase activity"/>
    <property type="evidence" value="ECO:0007669"/>
    <property type="project" value="UniProtKB-KW"/>
</dbReference>
<comment type="caution">
    <text evidence="9">The sequence shown here is derived from an EMBL/GenBank/DDBJ whole genome shotgun (WGS) entry which is preliminary data.</text>
</comment>
<keyword evidence="1" id="KW-0240">DNA-directed RNA polymerase</keyword>
<dbReference type="Pfam" id="PF10410">
    <property type="entry name" value="DnaB_bind"/>
    <property type="match status" value="1"/>
</dbReference>
<dbReference type="InterPro" id="IPR006171">
    <property type="entry name" value="TOPRIM_dom"/>
</dbReference>
<feature type="coiled-coil region" evidence="7">
    <location>
        <begin position="428"/>
        <end position="478"/>
    </location>
</feature>
<dbReference type="Gene3D" id="3.40.1360.10">
    <property type="match status" value="1"/>
</dbReference>
<evidence type="ECO:0000256" key="2">
    <source>
        <dbReference type="ARBA" id="ARBA00022515"/>
    </source>
</evidence>
<dbReference type="GO" id="GO:0003677">
    <property type="term" value="F:DNA binding"/>
    <property type="evidence" value="ECO:0007669"/>
    <property type="project" value="InterPro"/>
</dbReference>
<protein>
    <submittedName>
        <fullName evidence="9">DNA primase</fullName>
    </submittedName>
</protein>
<dbReference type="GO" id="GO:0008270">
    <property type="term" value="F:zinc ion binding"/>
    <property type="evidence" value="ECO:0007669"/>
    <property type="project" value="InterPro"/>
</dbReference>
<dbReference type="EMBL" id="DRTV01000047">
    <property type="protein sequence ID" value="HHF57903.1"/>
    <property type="molecule type" value="Genomic_DNA"/>
</dbReference>
<dbReference type="InterPro" id="IPR006295">
    <property type="entry name" value="DNA_primase_DnaG"/>
</dbReference>
<evidence type="ECO:0000256" key="6">
    <source>
        <dbReference type="ARBA" id="ARBA00023163"/>
    </source>
</evidence>
<dbReference type="InterPro" id="IPR034151">
    <property type="entry name" value="TOPRIM_DnaG_bac"/>
</dbReference>
<dbReference type="SUPFAM" id="SSF56731">
    <property type="entry name" value="DNA primase core"/>
    <property type="match status" value="1"/>
</dbReference>
<dbReference type="Gene3D" id="3.90.980.10">
    <property type="entry name" value="DNA primase, catalytic core, N-terminal domain"/>
    <property type="match status" value="1"/>
</dbReference>
<sequence>GNVFTFLMEIEGITFREALQRLAKRAGIDIKEERRERPELRLLKETAEFYHRQLYKPDGKKALDYLRERKIPESIISLFNIGYAPPAGTVSYLKNKGFDHSLIIKTGILTDTGRGFRELLRDRLIFPITDEFGRVVGFGGRSLDSSVEPKYINSPESEFFKKGKILYGFYQGKKEIRDKKSVIIVEGYFDVLALHLMGIKNVCAPMGTALTEDQAQILTKYAEKVYLLFDGDEAGKKAAMRSVKVAMSKGVFPYVALLPEGEDPASLFQNGESGVVVDTLRNAKNFAEFYLAEASSIEEKVRLTKELLEEIEKIEDPVLKNTYIEVLASVSGIKELQLRNVLAMFEKKFRKEKSEGFSLEMRLVIASLFDNEIREFLLENINPEDLDDEDAKSILQEFREGKSSEEILTLHPKRKEIIEYAMKYIDLNERVKEDIKSRIKELKFYKERKKIFTKIFEKTEEKDEIEAYLSHIMDLKKKQFRGD</sequence>
<evidence type="ECO:0000256" key="4">
    <source>
        <dbReference type="ARBA" id="ARBA00022695"/>
    </source>
</evidence>
<dbReference type="Gene3D" id="3.90.580.10">
    <property type="entry name" value="Zinc finger, CHC2-type domain"/>
    <property type="match status" value="1"/>
</dbReference>
<keyword evidence="7" id="KW-0175">Coiled coil</keyword>
<feature type="domain" description="Toprim" evidence="8">
    <location>
        <begin position="180"/>
        <end position="263"/>
    </location>
</feature>
<dbReference type="Proteomes" id="UP000886014">
    <property type="component" value="Unassembled WGS sequence"/>
</dbReference>
<feature type="non-terminal residue" evidence="9">
    <location>
        <position position="1"/>
    </location>
</feature>
<dbReference type="PROSITE" id="PS50880">
    <property type="entry name" value="TOPRIM"/>
    <property type="match status" value="1"/>
</dbReference>
<dbReference type="InterPro" id="IPR019475">
    <property type="entry name" value="DNA_primase_DnaB-bd"/>
</dbReference>
<keyword evidence="6" id="KW-0804">Transcription</keyword>
<name>A0A7C5E265_UNCW3</name>